<sequence length="130" mass="14204">MFKKVLSASLVLLALAGCSSNGEKERQLELMASNRAGVLSAGLPIEYGPLQVMRISSSKNIVEIMMIYNTDATGAKPTQELLSTSVSKYCEDATVRNQLDMGLMYRIKIRNSRGQLIIDEMVTAASCQPQ</sequence>
<evidence type="ECO:0000313" key="1">
    <source>
        <dbReference type="EMBL" id="HAS8540734.1"/>
    </source>
</evidence>
<dbReference type="AlphaFoldDB" id="A0A087IL46"/>
<dbReference type="InterPro" id="IPR016502">
    <property type="entry name" value="T2SSS_2"/>
</dbReference>
<proteinExistence type="predicted"/>
<dbReference type="PIRSF" id="PIRSF007010">
    <property type="entry name" value="UCP007010"/>
    <property type="match status" value="1"/>
</dbReference>
<dbReference type="PROSITE" id="PS51257">
    <property type="entry name" value="PROKAR_LIPOPROTEIN"/>
    <property type="match status" value="1"/>
</dbReference>
<dbReference type="Pfam" id="PF16549">
    <property type="entry name" value="T2SSS_2"/>
    <property type="match status" value="1"/>
</dbReference>
<dbReference type="EMBL" id="DACRBY010000015">
    <property type="protein sequence ID" value="HAS8540734.1"/>
    <property type="molecule type" value="Genomic_DNA"/>
</dbReference>
<name>A0A087IL46_VIBVL</name>
<accession>A0A087IL46</accession>
<evidence type="ECO:0008006" key="2">
    <source>
        <dbReference type="Google" id="ProtNLM"/>
    </source>
</evidence>
<organism evidence="1">
    <name type="scientific">Vibrio vulnificus</name>
    <dbReference type="NCBI Taxonomy" id="672"/>
    <lineage>
        <taxon>Bacteria</taxon>
        <taxon>Pseudomonadati</taxon>
        <taxon>Pseudomonadota</taxon>
        <taxon>Gammaproteobacteria</taxon>
        <taxon>Vibrionales</taxon>
        <taxon>Vibrionaceae</taxon>
        <taxon>Vibrio</taxon>
    </lineage>
</organism>
<dbReference type="Gene3D" id="3.30.300.250">
    <property type="match status" value="1"/>
</dbReference>
<protein>
    <recommendedName>
        <fullName evidence="2">Type II secretion system pilot lipoprotein GspS-beta</fullName>
    </recommendedName>
</protein>
<dbReference type="RefSeq" id="WP_038969068.1">
    <property type="nucleotide sequence ID" value="NZ_CP016321.1"/>
</dbReference>
<reference evidence="1" key="1">
    <citation type="journal article" date="2018" name="Genome Biol.">
        <title>SKESA: strategic k-mer extension for scrupulous assemblies.</title>
        <authorList>
            <person name="Souvorov A."/>
            <person name="Agarwala R."/>
            <person name="Lipman D.J."/>
        </authorList>
    </citation>
    <scope>NUCLEOTIDE SEQUENCE</scope>
    <source>
        <strain evidence="1">BCW_3452</strain>
    </source>
</reference>
<comment type="caution">
    <text evidence="1">The sequence shown here is derived from an EMBL/GenBank/DDBJ whole genome shotgun (WGS) entry which is preliminary data.</text>
</comment>
<gene>
    <name evidence="1" type="ORF">I7730_13155</name>
</gene>
<dbReference type="Proteomes" id="UP000863257">
    <property type="component" value="Unassembled WGS sequence"/>
</dbReference>
<dbReference type="OrthoDB" id="5891336at2"/>
<reference evidence="1" key="2">
    <citation type="submission" date="2019-01" db="EMBL/GenBank/DDBJ databases">
        <authorList>
            <consortium name="NCBI Pathogen Detection Project"/>
        </authorList>
    </citation>
    <scope>NUCLEOTIDE SEQUENCE</scope>
    <source>
        <strain evidence="1">BCW_3452</strain>
    </source>
</reference>